<dbReference type="CDD" id="cd24079">
    <property type="entry name" value="ASKHA_NBD_PG1100-like"/>
    <property type="match status" value="1"/>
</dbReference>
<dbReference type="AlphaFoldDB" id="A0A3D9L8G9"/>
<dbReference type="Proteomes" id="UP000256779">
    <property type="component" value="Unassembled WGS sequence"/>
</dbReference>
<dbReference type="PANTHER" id="PTHR43190:SF3">
    <property type="entry name" value="N-ACETYL-D-GLUCOSAMINE KINASE"/>
    <property type="match status" value="1"/>
</dbReference>
<reference evidence="1 2" key="1">
    <citation type="submission" date="2018-07" db="EMBL/GenBank/DDBJ databases">
        <title>Genomic Encyclopedia of Type Strains, Phase IV (KMG-IV): sequencing the most valuable type-strain genomes for metagenomic binning, comparative biology and taxonomic classification.</title>
        <authorList>
            <person name="Goeker M."/>
        </authorList>
    </citation>
    <scope>NUCLEOTIDE SEQUENCE [LARGE SCALE GENOMIC DNA]</scope>
    <source>
        <strain evidence="1 2">DSM 4134</strain>
    </source>
</reference>
<protein>
    <recommendedName>
        <fullName evidence="3">N-acetylglucosamine kinase-like BadF-type ATPase</fullName>
    </recommendedName>
</protein>
<dbReference type="InterPro" id="IPR052519">
    <property type="entry name" value="Euk-type_GlcNAc_Kinase"/>
</dbReference>
<comment type="caution">
    <text evidence="1">The sequence shown here is derived from an EMBL/GenBank/DDBJ whole genome shotgun (WGS) entry which is preliminary data.</text>
</comment>
<gene>
    <name evidence="1" type="ORF">C7460_104187</name>
</gene>
<dbReference type="PANTHER" id="PTHR43190">
    <property type="entry name" value="N-ACETYL-D-GLUCOSAMINE KINASE"/>
    <property type="match status" value="1"/>
</dbReference>
<keyword evidence="2" id="KW-1185">Reference proteome</keyword>
<evidence type="ECO:0000313" key="1">
    <source>
        <dbReference type="EMBL" id="REE01167.1"/>
    </source>
</evidence>
<accession>A0A3D9L8G9</accession>
<dbReference type="SUPFAM" id="SSF53067">
    <property type="entry name" value="Actin-like ATPase domain"/>
    <property type="match status" value="2"/>
</dbReference>
<dbReference type="OrthoDB" id="871343at2"/>
<dbReference type="EMBL" id="QREG01000004">
    <property type="protein sequence ID" value="REE01167.1"/>
    <property type="molecule type" value="Genomic_DNA"/>
</dbReference>
<name>A0A3D9L8G9_MARFU</name>
<dbReference type="InterPro" id="IPR043129">
    <property type="entry name" value="ATPase_NBD"/>
</dbReference>
<evidence type="ECO:0000313" key="2">
    <source>
        <dbReference type="Proteomes" id="UP000256779"/>
    </source>
</evidence>
<dbReference type="RefSeq" id="WP_115867251.1">
    <property type="nucleotide sequence ID" value="NZ_QREG01000004.1"/>
</dbReference>
<dbReference type="Gene3D" id="1.10.720.160">
    <property type="match status" value="1"/>
</dbReference>
<proteinExistence type="predicted"/>
<evidence type="ECO:0008006" key="3">
    <source>
        <dbReference type="Google" id="ProtNLM"/>
    </source>
</evidence>
<organism evidence="1 2">
    <name type="scientific">Marinoscillum furvescens DSM 4134</name>
    <dbReference type="NCBI Taxonomy" id="1122208"/>
    <lineage>
        <taxon>Bacteria</taxon>
        <taxon>Pseudomonadati</taxon>
        <taxon>Bacteroidota</taxon>
        <taxon>Cytophagia</taxon>
        <taxon>Cytophagales</taxon>
        <taxon>Reichenbachiellaceae</taxon>
        <taxon>Marinoscillum</taxon>
    </lineage>
</organism>
<sequence length="284" mass="31574">MSVLIAESGSSKTDWRWIRPDGTPVELSTRGINPSLEDLQALGQDPMLEPLRDWTPDQVHFYGAGCADEQVNKQMTAMLQGLFPEAAVGVYSDLLAAARVLFGHKPGIACILGTGSNSCLYAEGKVQANVLSLGYLLGDEGGGVSIGKRLLKDYLRGNMPADIAEHLRQTLQMDRAAIYERIYRMPYPNRFLASMVTHVAEYRHTSYLQHLVEREFQAFFKQCIRAYPDYAAYSIGFVGSIAFHFSDALRAVAHAEGMTCEHIIHRPIDALVDFHHSSHKDLTT</sequence>
<dbReference type="Gene3D" id="3.30.420.40">
    <property type="match status" value="2"/>
</dbReference>